<dbReference type="AlphaFoldDB" id="A0A2P5IBU5"/>
<feature type="region of interest" description="Disordered" evidence="1">
    <location>
        <begin position="418"/>
        <end position="437"/>
    </location>
</feature>
<dbReference type="EMBL" id="MAVT02000078">
    <property type="protein sequence ID" value="POS79969.1"/>
    <property type="molecule type" value="Genomic_DNA"/>
</dbReference>
<organism evidence="3 4">
    <name type="scientific">Diaporthe helianthi</name>
    <dbReference type="NCBI Taxonomy" id="158607"/>
    <lineage>
        <taxon>Eukaryota</taxon>
        <taxon>Fungi</taxon>
        <taxon>Dikarya</taxon>
        <taxon>Ascomycota</taxon>
        <taxon>Pezizomycotina</taxon>
        <taxon>Sordariomycetes</taxon>
        <taxon>Sordariomycetidae</taxon>
        <taxon>Diaporthales</taxon>
        <taxon>Diaporthaceae</taxon>
        <taxon>Diaporthe</taxon>
    </lineage>
</organism>
<evidence type="ECO:0000256" key="1">
    <source>
        <dbReference type="SAM" id="MobiDB-lite"/>
    </source>
</evidence>
<comment type="caution">
    <text evidence="3">The sequence shown here is derived from an EMBL/GenBank/DDBJ whole genome shotgun (WGS) entry which is preliminary data.</text>
</comment>
<keyword evidence="4" id="KW-1185">Reference proteome</keyword>
<accession>A0A2P5IBU5</accession>
<dbReference type="InParanoid" id="A0A2P5IBU5"/>
<protein>
    <submittedName>
        <fullName evidence="3">Uncharacterized protein</fullName>
    </submittedName>
</protein>
<dbReference type="OrthoDB" id="5245711at2759"/>
<gene>
    <name evidence="3" type="ORF">DHEL01_v201645</name>
</gene>
<feature type="transmembrane region" description="Helical" evidence="2">
    <location>
        <begin position="53"/>
        <end position="73"/>
    </location>
</feature>
<sequence>MPASLGNRGSAYAKPDAASPVGISISQDVGLDEKPAKNSYFAKNIKGLNYFRIAKYLSFILAMVGIIVLALQVSKDQDTIQKLNHEMGTAPHVHDQALEDHLGGRMSYLDGFSGMAAGDDDTVAIAARDVMPSDDPAAAVSAVLSTFIAMTTMTIASSVAETASTETSCTSSSTDADITVSVLKTTTILPAANSVTHESTTTSGTTQTIMHTQLTTTVMSNTFGTSVLSAAAAGTSIFSVDALSGSMQSSMVTLPAVSTTTTTQAPFSTPSGMVPANPNHCLEFGDGAGPCDRPYGAPNTPPSSMGTIIVSINTFTLPTTTFGLPSVGTVSETSSPSSASVTILASSDTGAVSGSTTTTGSSFSAMDAGTASMTASTTSTTISGMATGVCGPPTTVYVTLSTSVDTSTSEPGLTVASLSIGNGTDSGSTTPSTVTSTSTSLATTYTVTLASVTETISNSSATTASAHITTTATGFTLTLQGNGTYSPTSTAPTTIATLSSSGGEKVVGKPMGASGNGGTGNGIYCAVMLVTLVAVLI</sequence>
<name>A0A2P5IBU5_DIAHE</name>
<keyword evidence="2" id="KW-0472">Membrane</keyword>
<evidence type="ECO:0000313" key="3">
    <source>
        <dbReference type="EMBL" id="POS79969.1"/>
    </source>
</evidence>
<dbReference type="STRING" id="158607.A0A2P5IBU5"/>
<keyword evidence="2" id="KW-0812">Transmembrane</keyword>
<reference evidence="3" key="1">
    <citation type="submission" date="2017-09" db="EMBL/GenBank/DDBJ databases">
        <title>Polyketide synthases of a Diaporthe helianthi virulent isolate.</title>
        <authorList>
            <person name="Baroncelli R."/>
        </authorList>
    </citation>
    <scope>NUCLEOTIDE SEQUENCE [LARGE SCALE GENOMIC DNA]</scope>
    <source>
        <strain evidence="3">7/96</strain>
    </source>
</reference>
<proteinExistence type="predicted"/>
<dbReference type="Proteomes" id="UP000094444">
    <property type="component" value="Unassembled WGS sequence"/>
</dbReference>
<evidence type="ECO:0000313" key="4">
    <source>
        <dbReference type="Proteomes" id="UP000094444"/>
    </source>
</evidence>
<keyword evidence="2" id="KW-1133">Transmembrane helix</keyword>
<evidence type="ECO:0000256" key="2">
    <source>
        <dbReference type="SAM" id="Phobius"/>
    </source>
</evidence>
<feature type="compositionally biased region" description="Low complexity" evidence="1">
    <location>
        <begin position="425"/>
        <end position="437"/>
    </location>
</feature>